<evidence type="ECO:0000313" key="13">
    <source>
        <dbReference type="Proteomes" id="UP000046393"/>
    </source>
</evidence>
<dbReference type="WBParaSite" id="SMUV_0000163301-mRNA-1">
    <property type="protein sequence ID" value="SMUV_0000163301-mRNA-1"/>
    <property type="gene ID" value="SMUV_0000163301"/>
</dbReference>
<comment type="subcellular location">
    <subcellularLocation>
        <location evidence="2 11">Late endosome membrane</location>
        <topology evidence="2 11">Multi-pass membrane protein</topology>
    </subcellularLocation>
    <subcellularLocation>
        <location evidence="3 11">Lysosome membrane</location>
        <topology evidence="3 11">Multi-pass membrane protein</topology>
    </subcellularLocation>
</comment>
<evidence type="ECO:0000256" key="10">
    <source>
        <dbReference type="ARBA" id="ARBA00023228"/>
    </source>
</evidence>
<dbReference type="GO" id="GO:0034597">
    <property type="term" value="F:phosphatidylinositol-4,5-bisphosphate 4-phosphatase activity"/>
    <property type="evidence" value="ECO:0007669"/>
    <property type="project" value="UniProtKB-EC"/>
</dbReference>
<name>A0A0N5ABV7_9BILA</name>
<dbReference type="GO" id="GO:0005765">
    <property type="term" value="C:lysosomal membrane"/>
    <property type="evidence" value="ECO:0007669"/>
    <property type="project" value="UniProtKB-SubCell"/>
</dbReference>
<feature type="transmembrane region" description="Helical" evidence="11">
    <location>
        <begin position="214"/>
        <end position="235"/>
    </location>
</feature>
<organism evidence="13 14">
    <name type="scientific">Syphacia muris</name>
    <dbReference type="NCBI Taxonomy" id="451379"/>
    <lineage>
        <taxon>Eukaryota</taxon>
        <taxon>Metazoa</taxon>
        <taxon>Ecdysozoa</taxon>
        <taxon>Nematoda</taxon>
        <taxon>Chromadorea</taxon>
        <taxon>Rhabditida</taxon>
        <taxon>Spirurina</taxon>
        <taxon>Oxyuridomorpha</taxon>
        <taxon>Oxyuroidea</taxon>
        <taxon>Oxyuridae</taxon>
        <taxon>Syphacia</taxon>
    </lineage>
</organism>
<protein>
    <recommendedName>
        <fullName evidence="4 11">Phosphatidylinositol-4,5-bisphosphate 4-phosphatase</fullName>
        <ecNumber evidence="4 11">3.1.3.78</ecNumber>
    </recommendedName>
</protein>
<evidence type="ECO:0000256" key="2">
    <source>
        <dbReference type="ARBA" id="ARBA00004107"/>
    </source>
</evidence>
<evidence type="ECO:0000256" key="9">
    <source>
        <dbReference type="ARBA" id="ARBA00023136"/>
    </source>
</evidence>
<dbReference type="GO" id="GO:0030670">
    <property type="term" value="C:phagocytic vesicle membrane"/>
    <property type="evidence" value="ECO:0007669"/>
    <property type="project" value="TreeGrafter"/>
</dbReference>
<evidence type="ECO:0000256" key="4">
    <source>
        <dbReference type="ARBA" id="ARBA00012936"/>
    </source>
</evidence>
<evidence type="ECO:0000256" key="8">
    <source>
        <dbReference type="ARBA" id="ARBA00022989"/>
    </source>
</evidence>
<keyword evidence="10 11" id="KW-0458">Lysosome</keyword>
<dbReference type="PANTHER" id="PTHR21014">
    <property type="entry name" value="PHOSPHATIDYLINOSITOL-4,5-BISPHOSPHATE 4-PHOSPHATASE"/>
    <property type="match status" value="1"/>
</dbReference>
<dbReference type="InterPro" id="IPR019178">
    <property type="entry name" value="PtdIns-P2-Ptase"/>
</dbReference>
<evidence type="ECO:0000256" key="3">
    <source>
        <dbReference type="ARBA" id="ARBA00004155"/>
    </source>
</evidence>
<evidence type="ECO:0000256" key="1">
    <source>
        <dbReference type="ARBA" id="ARBA00001261"/>
    </source>
</evidence>
<reference evidence="14" key="1">
    <citation type="submission" date="2017-02" db="UniProtKB">
        <authorList>
            <consortium name="WormBaseParasite"/>
        </authorList>
    </citation>
    <scope>IDENTIFICATION</scope>
</reference>
<feature type="compositionally biased region" description="Polar residues" evidence="12">
    <location>
        <begin position="1"/>
        <end position="23"/>
    </location>
</feature>
<comment type="function">
    <text evidence="11">Catalyzes the hydrolysis of phosphatidylinositol-4,5-bisphosphate (PtdIns-4,5-P2) to phosphatidylinositol-4-phosphate (PtdIns-4-P).</text>
</comment>
<keyword evidence="5 11" id="KW-0812">Transmembrane</keyword>
<feature type="region of interest" description="Disordered" evidence="12">
    <location>
        <begin position="1"/>
        <end position="46"/>
    </location>
</feature>
<proteinExistence type="predicted"/>
<keyword evidence="13" id="KW-1185">Reference proteome</keyword>
<dbReference type="Pfam" id="PF09788">
    <property type="entry name" value="Tmemb_55A"/>
    <property type="match status" value="1"/>
</dbReference>
<dbReference type="AlphaFoldDB" id="A0A0N5ABV7"/>
<keyword evidence="8 11" id="KW-1133">Transmembrane helix</keyword>
<dbReference type="GO" id="GO:0031902">
    <property type="term" value="C:late endosome membrane"/>
    <property type="evidence" value="ECO:0007669"/>
    <property type="project" value="UniProtKB-SubCell"/>
</dbReference>
<comment type="catalytic activity">
    <reaction evidence="1 11">
        <text>a 1,2-diacyl-sn-glycero-3-phospho-(1D-myo-inositol-4,5-bisphosphate) + H2O = a 1,2-diacyl-sn-glycero-3-phospho-(1D-myo-inositol-5-phosphate) + phosphate</text>
        <dbReference type="Rhea" id="RHEA:25674"/>
        <dbReference type="ChEBI" id="CHEBI:15377"/>
        <dbReference type="ChEBI" id="CHEBI:43474"/>
        <dbReference type="ChEBI" id="CHEBI:57795"/>
        <dbReference type="ChEBI" id="CHEBI:58456"/>
        <dbReference type="EC" id="3.1.3.78"/>
    </reaction>
</comment>
<dbReference type="EC" id="3.1.3.78" evidence="4 11"/>
<keyword evidence="9 11" id="KW-0472">Membrane</keyword>
<evidence type="ECO:0000313" key="14">
    <source>
        <dbReference type="WBParaSite" id="SMUV_0000163301-mRNA-1"/>
    </source>
</evidence>
<dbReference type="Proteomes" id="UP000046393">
    <property type="component" value="Unplaced"/>
</dbReference>
<dbReference type="GO" id="GO:0046856">
    <property type="term" value="P:phosphatidylinositol dephosphorylation"/>
    <property type="evidence" value="ECO:0007669"/>
    <property type="project" value="InterPro"/>
</dbReference>
<accession>A0A0N5ABV7</accession>
<evidence type="ECO:0000256" key="5">
    <source>
        <dbReference type="ARBA" id="ARBA00022692"/>
    </source>
</evidence>
<evidence type="ECO:0000256" key="6">
    <source>
        <dbReference type="ARBA" id="ARBA00022753"/>
    </source>
</evidence>
<sequence>MLQPDSSTAENVPLLNNETTTPNYEGIGSDSDDYGSNEEHQTPSTGEQFKYAGPVVMCRICNAEIPVAGKIGQHVVKCDRCNEATPIRGPPAGKKYVRCPCNCLLLCKVSSTRIACPRVNCKRVITLGSNPVGTAVRAPPGTCRVACVYCQEVFMFNTLSNAPAKCPHCKKLSSVGVRFRHSRAIIFFIFSVVTLLFGIGLTLGTLHVASSSPVLYVLWVVVYVTALLLFLRFLYYYTLKISQVLGPL</sequence>
<keyword evidence="7 11" id="KW-0378">Hydrolase</keyword>
<evidence type="ECO:0000256" key="12">
    <source>
        <dbReference type="SAM" id="MobiDB-lite"/>
    </source>
</evidence>
<evidence type="ECO:0000256" key="7">
    <source>
        <dbReference type="ARBA" id="ARBA00022801"/>
    </source>
</evidence>
<evidence type="ECO:0000256" key="11">
    <source>
        <dbReference type="RuleBase" id="RU365008"/>
    </source>
</evidence>
<dbReference type="STRING" id="451379.A0A0N5ABV7"/>
<feature type="transmembrane region" description="Helical" evidence="11">
    <location>
        <begin position="184"/>
        <end position="208"/>
    </location>
</feature>
<dbReference type="PANTHER" id="PTHR21014:SF6">
    <property type="entry name" value="PHOSPHATIDYLINOSITOL-4,5-BISPHOSPHATE 4-PHOSPHATASE"/>
    <property type="match status" value="1"/>
</dbReference>
<keyword evidence="6 11" id="KW-0967">Endosome</keyword>
<dbReference type="GO" id="GO:0005886">
    <property type="term" value="C:plasma membrane"/>
    <property type="evidence" value="ECO:0007669"/>
    <property type="project" value="TreeGrafter"/>
</dbReference>